<evidence type="ECO:0000256" key="5">
    <source>
        <dbReference type="SAM" id="Phobius"/>
    </source>
</evidence>
<organism evidence="7 8">
    <name type="scientific">Pontibacter ruber</name>
    <dbReference type="NCBI Taxonomy" id="1343895"/>
    <lineage>
        <taxon>Bacteria</taxon>
        <taxon>Pseudomonadati</taxon>
        <taxon>Bacteroidota</taxon>
        <taxon>Cytophagia</taxon>
        <taxon>Cytophagales</taxon>
        <taxon>Hymenobacteraceae</taxon>
        <taxon>Pontibacter</taxon>
    </lineage>
</organism>
<keyword evidence="2 5" id="KW-0812">Transmembrane</keyword>
<feature type="transmembrane region" description="Helical" evidence="5">
    <location>
        <begin position="92"/>
        <end position="112"/>
    </location>
</feature>
<comment type="subcellular location">
    <subcellularLocation>
        <location evidence="1">Membrane</location>
    </subcellularLocation>
</comment>
<keyword evidence="4 5" id="KW-0472">Membrane</keyword>
<proteinExistence type="predicted"/>
<dbReference type="Proteomes" id="UP001597374">
    <property type="component" value="Unassembled WGS sequence"/>
</dbReference>
<keyword evidence="3 5" id="KW-1133">Transmembrane helix</keyword>
<feature type="transmembrane region" description="Helical" evidence="5">
    <location>
        <begin position="139"/>
        <end position="163"/>
    </location>
</feature>
<evidence type="ECO:0000256" key="1">
    <source>
        <dbReference type="ARBA" id="ARBA00004370"/>
    </source>
</evidence>
<evidence type="ECO:0000256" key="2">
    <source>
        <dbReference type="ARBA" id="ARBA00022692"/>
    </source>
</evidence>
<dbReference type="EMBL" id="JBHUIM010000001">
    <property type="protein sequence ID" value="MFD2246391.1"/>
    <property type="molecule type" value="Genomic_DNA"/>
</dbReference>
<dbReference type="Pfam" id="PF04116">
    <property type="entry name" value="FA_hydroxylase"/>
    <property type="match status" value="1"/>
</dbReference>
<feature type="transmembrane region" description="Helical" evidence="5">
    <location>
        <begin position="169"/>
        <end position="191"/>
    </location>
</feature>
<keyword evidence="7" id="KW-0560">Oxidoreductase</keyword>
<dbReference type="InterPro" id="IPR006694">
    <property type="entry name" value="Fatty_acid_hydroxylase"/>
</dbReference>
<sequence length="254" mass="30268">MKSDLYWYFYALLAVRYLVIAGVAFLLFYVLYKSKFSRRKIQRLFPRQKDYVREIGYSFLTFFIFAAVGIVLGLPAIKPYTQLYSNVSEYGWGYFALSVLLTLIIHDTYFYWTHRLMHHPRLFKLFHLTHHRSVNPSPWAAFSFNPLEAVVEAGIIILVVFLIPIHEYAILVFLLLMTIYNVYGHLGYEIYPQWVVNSRLGRWLNTSTNHNMHHKYFRGNYGLYFRFWDELMHTTHPHYDKTLASLVSPEQRQA</sequence>
<keyword evidence="8" id="KW-1185">Reference proteome</keyword>
<reference evidence="8" key="1">
    <citation type="journal article" date="2019" name="Int. J. Syst. Evol. Microbiol.">
        <title>The Global Catalogue of Microorganisms (GCM) 10K type strain sequencing project: providing services to taxonomists for standard genome sequencing and annotation.</title>
        <authorList>
            <consortium name="The Broad Institute Genomics Platform"/>
            <consortium name="The Broad Institute Genome Sequencing Center for Infectious Disease"/>
            <person name="Wu L."/>
            <person name="Ma J."/>
        </authorList>
    </citation>
    <scope>NUCLEOTIDE SEQUENCE [LARGE SCALE GENOMIC DNA]</scope>
    <source>
        <strain evidence="8">CGMCC 4.1782</strain>
    </source>
</reference>
<gene>
    <name evidence="7" type="ORF">ACFSKP_09010</name>
</gene>
<dbReference type="PANTHER" id="PTHR11863">
    <property type="entry name" value="STEROL DESATURASE"/>
    <property type="match status" value="1"/>
</dbReference>
<dbReference type="RefSeq" id="WP_250428119.1">
    <property type="nucleotide sequence ID" value="NZ_JALPRR010000001.1"/>
</dbReference>
<evidence type="ECO:0000313" key="8">
    <source>
        <dbReference type="Proteomes" id="UP001597374"/>
    </source>
</evidence>
<dbReference type="EC" id="1.-.-.-" evidence="7"/>
<protein>
    <submittedName>
        <fullName evidence="7">Sterol desaturase family protein</fullName>
        <ecNumber evidence="7">1.-.-.-</ecNumber>
    </submittedName>
</protein>
<feature type="domain" description="Fatty acid hydroxylase" evidence="6">
    <location>
        <begin position="99"/>
        <end position="234"/>
    </location>
</feature>
<dbReference type="GO" id="GO:0016491">
    <property type="term" value="F:oxidoreductase activity"/>
    <property type="evidence" value="ECO:0007669"/>
    <property type="project" value="UniProtKB-KW"/>
</dbReference>
<evidence type="ECO:0000256" key="3">
    <source>
        <dbReference type="ARBA" id="ARBA00022989"/>
    </source>
</evidence>
<dbReference type="InterPro" id="IPR050307">
    <property type="entry name" value="Sterol_Desaturase_Related"/>
</dbReference>
<evidence type="ECO:0000256" key="4">
    <source>
        <dbReference type="ARBA" id="ARBA00023136"/>
    </source>
</evidence>
<evidence type="ECO:0000313" key="7">
    <source>
        <dbReference type="EMBL" id="MFD2246391.1"/>
    </source>
</evidence>
<feature type="transmembrane region" description="Helical" evidence="5">
    <location>
        <begin position="51"/>
        <end position="72"/>
    </location>
</feature>
<name>A0ABW5CV88_9BACT</name>
<comment type="caution">
    <text evidence="7">The sequence shown here is derived from an EMBL/GenBank/DDBJ whole genome shotgun (WGS) entry which is preliminary data.</text>
</comment>
<feature type="transmembrane region" description="Helical" evidence="5">
    <location>
        <begin position="6"/>
        <end position="31"/>
    </location>
</feature>
<evidence type="ECO:0000259" key="6">
    <source>
        <dbReference type="Pfam" id="PF04116"/>
    </source>
</evidence>
<accession>A0ABW5CV88</accession>